<keyword evidence="3" id="KW-0206">Cytoskeleton</keyword>
<dbReference type="InterPro" id="IPR011004">
    <property type="entry name" value="Trimer_LpxA-like_sf"/>
</dbReference>
<comment type="similarity">
    <text evidence="4">Belongs to the dynactin subunits 5/6 family. Dynactin subunit 5 subfamily.</text>
</comment>
<proteinExistence type="inferred from homology"/>
<dbReference type="OMA" id="WCKQEYL"/>
<dbReference type="InParanoid" id="C5DJ35"/>
<dbReference type="OrthoDB" id="417208at2759"/>
<evidence type="ECO:0000256" key="2">
    <source>
        <dbReference type="ARBA" id="ARBA00022490"/>
    </source>
</evidence>
<dbReference type="SUPFAM" id="SSF51161">
    <property type="entry name" value="Trimeric LpxA-like enzymes"/>
    <property type="match status" value="1"/>
</dbReference>
<dbReference type="Pfam" id="PF21711">
    <property type="entry name" value="DCTN5"/>
    <property type="match status" value="1"/>
</dbReference>
<dbReference type="PANTHER" id="PTHR46126">
    <property type="entry name" value="DYNACTIN SUBUNIT 5"/>
    <property type="match status" value="1"/>
</dbReference>
<dbReference type="PANTHER" id="PTHR46126:SF1">
    <property type="entry name" value="DYNACTIN SUBUNIT 5"/>
    <property type="match status" value="1"/>
</dbReference>
<keyword evidence="7" id="KW-1185">Reference proteome</keyword>
<sequence length="203" mass="22268">MNRFVDTTESWIETSNGNRISKYAEIRGGQRIILSGFCVLSKNCKLLGNVAIKNEDDAAISMGLLCIVGKGCVLKPPRIGFKIDNLSGSRVPVHSSLCMGSFILIGSNCEISCKQIGRRIVLGCNVTLSRGCELGDVVIVDKNVKVPEKCKVPSYSRVRRHPVLPGSVSFISLLGSMRKCIEDWCRMEYMGLAVDLEQIVSQI</sequence>
<keyword evidence="2" id="KW-0963">Cytoplasm</keyword>
<dbReference type="eggNOG" id="KOG3121">
    <property type="taxonomic scope" value="Eukaryota"/>
</dbReference>
<dbReference type="RefSeq" id="XP_002554761.1">
    <property type="nucleotide sequence ID" value="XM_002554715.1"/>
</dbReference>
<dbReference type="InterPro" id="IPR047125">
    <property type="entry name" value="DCTN5"/>
</dbReference>
<dbReference type="KEGG" id="lth:KLTH0F13156g"/>
<dbReference type="EMBL" id="CU928170">
    <property type="protein sequence ID" value="CAR24324.1"/>
    <property type="molecule type" value="Genomic_DNA"/>
</dbReference>
<protein>
    <recommendedName>
        <fullName evidence="5">Dynactin subunit 5</fullName>
    </recommendedName>
</protein>
<accession>C5DJ35</accession>
<evidence type="ECO:0000256" key="5">
    <source>
        <dbReference type="ARBA" id="ARBA00034865"/>
    </source>
</evidence>
<evidence type="ECO:0000256" key="1">
    <source>
        <dbReference type="ARBA" id="ARBA00004245"/>
    </source>
</evidence>
<reference evidence="6 7" key="1">
    <citation type="journal article" date="2009" name="Genome Res.">
        <title>Comparative genomics of protoploid Saccharomycetaceae.</title>
        <authorList>
            <consortium name="The Genolevures Consortium"/>
            <person name="Souciet J.-L."/>
            <person name="Dujon B."/>
            <person name="Gaillardin C."/>
            <person name="Johnston M."/>
            <person name="Baret P.V."/>
            <person name="Cliften P."/>
            <person name="Sherman D.J."/>
            <person name="Weissenbach J."/>
            <person name="Westhof E."/>
            <person name="Wincker P."/>
            <person name="Jubin C."/>
            <person name="Poulain J."/>
            <person name="Barbe V."/>
            <person name="Segurens B."/>
            <person name="Artiguenave F."/>
            <person name="Anthouard V."/>
            <person name="Vacherie B."/>
            <person name="Val M.-E."/>
            <person name="Fulton R.S."/>
            <person name="Minx P."/>
            <person name="Wilson R."/>
            <person name="Durrens P."/>
            <person name="Jean G."/>
            <person name="Marck C."/>
            <person name="Martin T."/>
            <person name="Nikolski M."/>
            <person name="Rolland T."/>
            <person name="Seret M.-L."/>
            <person name="Casaregola S."/>
            <person name="Despons L."/>
            <person name="Fairhead C."/>
            <person name="Fischer G."/>
            <person name="Lafontaine I."/>
            <person name="Leh V."/>
            <person name="Lemaire M."/>
            <person name="de Montigny J."/>
            <person name="Neuveglise C."/>
            <person name="Thierry A."/>
            <person name="Blanc-Lenfle I."/>
            <person name="Bleykasten C."/>
            <person name="Diffels J."/>
            <person name="Fritsch E."/>
            <person name="Frangeul L."/>
            <person name="Goeffon A."/>
            <person name="Jauniaux N."/>
            <person name="Kachouri-Lafond R."/>
            <person name="Payen C."/>
            <person name="Potier S."/>
            <person name="Pribylova L."/>
            <person name="Ozanne C."/>
            <person name="Richard G.-F."/>
            <person name="Sacerdot C."/>
            <person name="Straub M.-L."/>
            <person name="Talla E."/>
        </authorList>
    </citation>
    <scope>NUCLEOTIDE SEQUENCE [LARGE SCALE GENOMIC DNA]</scope>
    <source>
        <strain evidence="7">ATCC 56472 / CBS 6340 / NRRL Y-8284</strain>
    </source>
</reference>
<dbReference type="GO" id="GO:0005869">
    <property type="term" value="C:dynactin complex"/>
    <property type="evidence" value="ECO:0007669"/>
    <property type="project" value="TreeGrafter"/>
</dbReference>
<comment type="subcellular location">
    <subcellularLocation>
        <location evidence="1">Cytoplasm</location>
        <location evidence="1">Cytoskeleton</location>
    </subcellularLocation>
</comment>
<evidence type="ECO:0000313" key="6">
    <source>
        <dbReference type="EMBL" id="CAR24324.1"/>
    </source>
</evidence>
<dbReference type="Gene3D" id="2.160.10.10">
    <property type="entry name" value="Hexapeptide repeat proteins"/>
    <property type="match status" value="1"/>
</dbReference>
<gene>
    <name evidence="6" type="ordered locus">KLTH0F13156g</name>
</gene>
<evidence type="ECO:0000256" key="4">
    <source>
        <dbReference type="ARBA" id="ARBA00034706"/>
    </source>
</evidence>
<dbReference type="STRING" id="559295.C5DJ35"/>
<organism evidence="6 7">
    <name type="scientific">Lachancea thermotolerans (strain ATCC 56472 / CBS 6340 / NRRL Y-8284)</name>
    <name type="common">Yeast</name>
    <name type="synonym">Kluyveromyces thermotolerans</name>
    <dbReference type="NCBI Taxonomy" id="559295"/>
    <lineage>
        <taxon>Eukaryota</taxon>
        <taxon>Fungi</taxon>
        <taxon>Dikarya</taxon>
        <taxon>Ascomycota</taxon>
        <taxon>Saccharomycotina</taxon>
        <taxon>Saccharomycetes</taxon>
        <taxon>Saccharomycetales</taxon>
        <taxon>Saccharomycetaceae</taxon>
        <taxon>Lachancea</taxon>
    </lineage>
</organism>
<dbReference type="AlphaFoldDB" id="C5DJ35"/>
<dbReference type="HOGENOM" id="CLU_088622_1_0_1"/>
<evidence type="ECO:0000313" key="7">
    <source>
        <dbReference type="Proteomes" id="UP000002036"/>
    </source>
</evidence>
<evidence type="ECO:0000256" key="3">
    <source>
        <dbReference type="ARBA" id="ARBA00023212"/>
    </source>
</evidence>
<dbReference type="GeneID" id="8292985"/>
<name>C5DJ35_LACTC</name>
<dbReference type="Proteomes" id="UP000002036">
    <property type="component" value="Chromosome F"/>
</dbReference>